<dbReference type="RefSeq" id="WP_326840448.1">
    <property type="nucleotide sequence ID" value="NZ_SVNY01000004.1"/>
</dbReference>
<sequence>MTEVVAALIWDGNRFMICQRPAGKARPLLWEFVGGKVEPGETKEQALIRECQEELGITVRPSGVFCEVTHDYPDLTVHLTLLHAVISSGTPQKLEHNDIRWITPEEIPQYEFCPADVELLEKIIQYNESVSRAAPLWKRSGTPD</sequence>
<keyword evidence="5" id="KW-0479">Metal-binding</keyword>
<dbReference type="Pfam" id="PF14815">
    <property type="entry name" value="NUDIX_4"/>
    <property type="match status" value="1"/>
</dbReference>
<dbReference type="EMBL" id="SVNY01000004">
    <property type="protein sequence ID" value="MBE6833639.1"/>
    <property type="molecule type" value="Genomic_DNA"/>
</dbReference>
<evidence type="ECO:0000256" key="7">
    <source>
        <dbReference type="ARBA" id="ARBA00022801"/>
    </source>
</evidence>
<dbReference type="EC" id="3.6.1.55" evidence="11"/>
<evidence type="ECO:0000256" key="11">
    <source>
        <dbReference type="ARBA" id="ARBA00038905"/>
    </source>
</evidence>
<evidence type="ECO:0000256" key="8">
    <source>
        <dbReference type="ARBA" id="ARBA00022842"/>
    </source>
</evidence>
<dbReference type="GO" id="GO:0046872">
    <property type="term" value="F:metal ion binding"/>
    <property type="evidence" value="ECO:0007669"/>
    <property type="project" value="UniProtKB-KW"/>
</dbReference>
<comment type="cofactor">
    <cofactor evidence="1">
        <name>Mg(2+)</name>
        <dbReference type="ChEBI" id="CHEBI:18420"/>
    </cofactor>
</comment>
<dbReference type="PROSITE" id="PS51462">
    <property type="entry name" value="NUDIX"/>
    <property type="match status" value="1"/>
</dbReference>
<dbReference type="GO" id="GO:0044715">
    <property type="term" value="F:8-oxo-dGDP phosphatase activity"/>
    <property type="evidence" value="ECO:0007669"/>
    <property type="project" value="TreeGrafter"/>
</dbReference>
<evidence type="ECO:0000256" key="2">
    <source>
        <dbReference type="ARBA" id="ARBA00005582"/>
    </source>
</evidence>
<evidence type="ECO:0000256" key="10">
    <source>
        <dbReference type="ARBA" id="ARBA00035861"/>
    </source>
</evidence>
<dbReference type="Gene3D" id="3.90.79.10">
    <property type="entry name" value="Nucleoside Triphosphate Pyrophosphohydrolase"/>
    <property type="match status" value="1"/>
</dbReference>
<dbReference type="PANTHER" id="PTHR47707">
    <property type="entry name" value="8-OXO-DGTP DIPHOSPHATASE"/>
    <property type="match status" value="1"/>
</dbReference>
<keyword evidence="4" id="KW-0235">DNA replication</keyword>
<comment type="caution">
    <text evidence="13">The sequence shown here is derived from an EMBL/GenBank/DDBJ whole genome shotgun (WGS) entry which is preliminary data.</text>
</comment>
<dbReference type="GO" id="GO:0008413">
    <property type="term" value="F:8-oxo-7,8-dihydroguanosine triphosphate pyrophosphatase activity"/>
    <property type="evidence" value="ECO:0007669"/>
    <property type="project" value="TreeGrafter"/>
</dbReference>
<evidence type="ECO:0000256" key="3">
    <source>
        <dbReference type="ARBA" id="ARBA00022457"/>
    </source>
</evidence>
<dbReference type="SUPFAM" id="SSF55811">
    <property type="entry name" value="Nudix"/>
    <property type="match status" value="1"/>
</dbReference>
<dbReference type="InterPro" id="IPR000086">
    <property type="entry name" value="NUDIX_hydrolase_dom"/>
</dbReference>
<comment type="similarity">
    <text evidence="2">Belongs to the Nudix hydrolase family.</text>
</comment>
<dbReference type="GO" id="GO:0006281">
    <property type="term" value="P:DNA repair"/>
    <property type="evidence" value="ECO:0007669"/>
    <property type="project" value="UniProtKB-KW"/>
</dbReference>
<evidence type="ECO:0000256" key="5">
    <source>
        <dbReference type="ARBA" id="ARBA00022723"/>
    </source>
</evidence>
<evidence type="ECO:0000256" key="9">
    <source>
        <dbReference type="ARBA" id="ARBA00023204"/>
    </source>
</evidence>
<dbReference type="CDD" id="cd03425">
    <property type="entry name" value="NUDIX_MutT_NudA_like"/>
    <property type="match status" value="1"/>
</dbReference>
<feature type="domain" description="Nudix hydrolase" evidence="12">
    <location>
        <begin position="1"/>
        <end position="125"/>
    </location>
</feature>
<keyword evidence="6" id="KW-0227">DNA damage</keyword>
<dbReference type="GO" id="GO:0044716">
    <property type="term" value="F:8-oxo-GDP phosphatase activity"/>
    <property type="evidence" value="ECO:0007669"/>
    <property type="project" value="TreeGrafter"/>
</dbReference>
<keyword evidence="7" id="KW-0378">Hydrolase</keyword>
<proteinExistence type="inferred from homology"/>
<evidence type="ECO:0000259" key="12">
    <source>
        <dbReference type="PROSITE" id="PS51462"/>
    </source>
</evidence>
<gene>
    <name evidence="13" type="ORF">E7512_08680</name>
</gene>
<protein>
    <recommendedName>
        <fullName evidence="11">8-oxo-dGTP diphosphatase</fullName>
        <ecNumber evidence="11">3.6.1.55</ecNumber>
    </recommendedName>
</protein>
<comment type="catalytic activity">
    <reaction evidence="10">
        <text>8-oxo-dGTP + H2O = 8-oxo-dGMP + diphosphate + H(+)</text>
        <dbReference type="Rhea" id="RHEA:31575"/>
        <dbReference type="ChEBI" id="CHEBI:15377"/>
        <dbReference type="ChEBI" id="CHEBI:15378"/>
        <dbReference type="ChEBI" id="CHEBI:33019"/>
        <dbReference type="ChEBI" id="CHEBI:63224"/>
        <dbReference type="ChEBI" id="CHEBI:77896"/>
        <dbReference type="EC" id="3.6.1.55"/>
    </reaction>
</comment>
<organism evidence="13 14">
    <name type="scientific">Faecalispora sporosphaeroides</name>
    <dbReference type="NCBI Taxonomy" id="1549"/>
    <lineage>
        <taxon>Bacteria</taxon>
        <taxon>Bacillati</taxon>
        <taxon>Bacillota</taxon>
        <taxon>Clostridia</taxon>
        <taxon>Eubacteriales</taxon>
        <taxon>Oscillospiraceae</taxon>
        <taxon>Faecalispora</taxon>
    </lineage>
</organism>
<dbReference type="AlphaFoldDB" id="A0A928Q2S3"/>
<evidence type="ECO:0000256" key="1">
    <source>
        <dbReference type="ARBA" id="ARBA00001946"/>
    </source>
</evidence>
<keyword evidence="3" id="KW-0515">Mutator protein</keyword>
<dbReference type="PRINTS" id="PR00502">
    <property type="entry name" value="NUDIXFAMILY"/>
</dbReference>
<dbReference type="InterPro" id="IPR047127">
    <property type="entry name" value="MutT-like"/>
</dbReference>
<name>A0A928Q2S3_9FIRM</name>
<evidence type="ECO:0000256" key="4">
    <source>
        <dbReference type="ARBA" id="ARBA00022705"/>
    </source>
</evidence>
<dbReference type="GO" id="GO:0035539">
    <property type="term" value="F:8-oxo-7,8-dihydrodeoxyguanosine triphosphate pyrophosphatase activity"/>
    <property type="evidence" value="ECO:0007669"/>
    <property type="project" value="UniProtKB-EC"/>
</dbReference>
<keyword evidence="9" id="KW-0234">DNA repair</keyword>
<keyword evidence="8" id="KW-0460">Magnesium</keyword>
<dbReference type="InterPro" id="IPR029119">
    <property type="entry name" value="MutY_C"/>
</dbReference>
<dbReference type="Proteomes" id="UP000754750">
    <property type="component" value="Unassembled WGS sequence"/>
</dbReference>
<evidence type="ECO:0000256" key="6">
    <source>
        <dbReference type="ARBA" id="ARBA00022763"/>
    </source>
</evidence>
<dbReference type="InterPro" id="IPR020476">
    <property type="entry name" value="Nudix_hydrolase"/>
</dbReference>
<accession>A0A928Q2S3</accession>
<dbReference type="PANTHER" id="PTHR47707:SF1">
    <property type="entry name" value="NUDIX HYDROLASE FAMILY PROTEIN"/>
    <property type="match status" value="1"/>
</dbReference>
<reference evidence="13" key="1">
    <citation type="submission" date="2019-04" db="EMBL/GenBank/DDBJ databases">
        <title>Evolution of Biomass-Degrading Anaerobic Consortia Revealed by Metagenomics.</title>
        <authorList>
            <person name="Peng X."/>
        </authorList>
    </citation>
    <scope>NUCLEOTIDE SEQUENCE</scope>
    <source>
        <strain evidence="13">SIG551</strain>
    </source>
</reference>
<dbReference type="GO" id="GO:0006260">
    <property type="term" value="P:DNA replication"/>
    <property type="evidence" value="ECO:0007669"/>
    <property type="project" value="UniProtKB-KW"/>
</dbReference>
<evidence type="ECO:0000313" key="14">
    <source>
        <dbReference type="Proteomes" id="UP000754750"/>
    </source>
</evidence>
<dbReference type="InterPro" id="IPR015797">
    <property type="entry name" value="NUDIX_hydrolase-like_dom_sf"/>
</dbReference>
<evidence type="ECO:0000313" key="13">
    <source>
        <dbReference type="EMBL" id="MBE6833639.1"/>
    </source>
</evidence>